<keyword evidence="7" id="KW-0406">Ion transport</keyword>
<keyword evidence="3" id="KW-1003">Cell membrane</keyword>
<proteinExistence type="predicted"/>
<accession>A0A7S4D2G3</accession>
<keyword evidence="9" id="KW-0040">ANK repeat</keyword>
<feature type="repeat" description="ANK" evidence="9">
    <location>
        <begin position="412"/>
        <end position="435"/>
    </location>
</feature>
<dbReference type="PANTHER" id="PTHR10582:SF2">
    <property type="entry name" value="INACTIVE"/>
    <property type="match status" value="1"/>
</dbReference>
<feature type="transmembrane region" description="Helical" evidence="11">
    <location>
        <begin position="830"/>
        <end position="851"/>
    </location>
</feature>
<keyword evidence="5" id="KW-0677">Repeat</keyword>
<keyword evidence="11" id="KW-0812">Transmembrane</keyword>
<feature type="region of interest" description="Disordered" evidence="10">
    <location>
        <begin position="277"/>
        <end position="303"/>
    </location>
</feature>
<feature type="transmembrane region" description="Helical" evidence="11">
    <location>
        <begin position="770"/>
        <end position="791"/>
    </location>
</feature>
<keyword evidence="6" id="KW-0106">Calcium</keyword>
<dbReference type="GO" id="GO:0005886">
    <property type="term" value="C:plasma membrane"/>
    <property type="evidence" value="ECO:0007669"/>
    <property type="project" value="UniProtKB-SubCell"/>
</dbReference>
<dbReference type="SMART" id="SM00248">
    <property type="entry name" value="ANK"/>
    <property type="match status" value="5"/>
</dbReference>
<evidence type="ECO:0000256" key="1">
    <source>
        <dbReference type="ARBA" id="ARBA00004651"/>
    </source>
</evidence>
<evidence type="ECO:0000313" key="12">
    <source>
        <dbReference type="EMBL" id="CAE0814075.1"/>
    </source>
</evidence>
<feature type="region of interest" description="Disordered" evidence="10">
    <location>
        <begin position="240"/>
        <end position="259"/>
    </location>
</feature>
<dbReference type="Gene3D" id="1.25.40.20">
    <property type="entry name" value="Ankyrin repeat-containing domain"/>
    <property type="match status" value="1"/>
</dbReference>
<protein>
    <recommendedName>
        <fullName evidence="13">Ion transport domain-containing protein</fullName>
    </recommendedName>
</protein>
<feature type="region of interest" description="Disordered" evidence="10">
    <location>
        <begin position="131"/>
        <end position="226"/>
    </location>
</feature>
<dbReference type="EMBL" id="HBJA01071794">
    <property type="protein sequence ID" value="CAE0814075.1"/>
    <property type="molecule type" value="Transcribed_RNA"/>
</dbReference>
<evidence type="ECO:0000256" key="7">
    <source>
        <dbReference type="ARBA" id="ARBA00023065"/>
    </source>
</evidence>
<name>A0A7S4D2G3_9EUGL</name>
<keyword evidence="2" id="KW-0813">Transport</keyword>
<dbReference type="PROSITE" id="PS50297">
    <property type="entry name" value="ANK_REP_REGION"/>
    <property type="match status" value="3"/>
</dbReference>
<feature type="compositionally biased region" description="Polar residues" evidence="10">
    <location>
        <begin position="173"/>
        <end position="189"/>
    </location>
</feature>
<dbReference type="PROSITE" id="PS50088">
    <property type="entry name" value="ANK_REPEAT"/>
    <property type="match status" value="3"/>
</dbReference>
<sequence length="925" mass="101540">MTDSSAQTETGSVCLGAGDVQSLVSLLTTCLQQQEKILHALGQPKDTGEGPCGHVPAASQSGPLSLDLAAIGTTIQMQSPLSAQSCASTVEQSPQDVESNTSGSPTLDSYISGLGSIRAQSLVMDKLAHRPKAPGVPAAQGSGAAFPEDADSDDDTPRRAGSGVEDDPKAATAAQSPVHSESLKSSLTDFSAADARSDRQELPSSSVHIRGGISKTSLGGSPRLGGGAAKAVVRVTEPAFSFPDNRDNPDGTSAPARKPPSLINMFQKVRIMQMFNARKRDSETGETSESSDTPRSTDEMSRGSSFAAIMTAKRTSLRLLSLLGTAGDTVEQPIKSMKEETWWNVLLSGDFAAFQQMYREDPAVLWARDPKGACALHLLVLYNTPAHVELARHIIDALPMLCDLQYAGTDYKGENALHLAITNSNLEMAELLVEKCPALLRQRAVGRFFSPGNPCYYGELPLSFAASTNQADMVRILLDAEADPTLTDHFEGNSALHMAILHDHTDMFDLLLAEWRARKQDHPKWAKPSDVCLSNRPNNKGLPALELAAASGSRDMFDHVLTFRSQKVFKFGCVTSTLHPVKGLDCGPGSAMSYILSNARHELLDLPRIRRLQQYKWDWYGRDMLLVRLSAHLGLLFVFQVGVTLPRLEGLGLHNFSRWALLRLACEAVVVLQAVRKLQVEMQEMRSQGWRGYFEVGGALLLENCVSVTHVLSVLAAVFCRLVLGSPQLEDGAMALASFTIWLYLSFFCLAFHLTGPFVVMAFKMMSSDIPAFLVVILVFMGAFASALYMLSHKVGMDMLVFSFQSCLNTILDDFDADQFGDSFFIWPRVAQLVITFYLLIVTLVLMNMLIAKMGDTYNRISEIAELEWLLQRARVVNSIENEMSDEQMAVIRNAHWVLNRDGEHCFQIEEVDWEYWKSPRTNRT</sequence>
<dbReference type="SUPFAM" id="SSF48403">
    <property type="entry name" value="Ankyrin repeat"/>
    <property type="match status" value="1"/>
</dbReference>
<evidence type="ECO:0000256" key="9">
    <source>
        <dbReference type="PROSITE-ProRule" id="PRU00023"/>
    </source>
</evidence>
<evidence type="ECO:0000256" key="2">
    <source>
        <dbReference type="ARBA" id="ARBA00022448"/>
    </source>
</evidence>
<dbReference type="GO" id="GO:0005262">
    <property type="term" value="F:calcium channel activity"/>
    <property type="evidence" value="ECO:0007669"/>
    <property type="project" value="TreeGrafter"/>
</dbReference>
<evidence type="ECO:0000256" key="8">
    <source>
        <dbReference type="ARBA" id="ARBA00023303"/>
    </source>
</evidence>
<evidence type="ECO:0000256" key="4">
    <source>
        <dbReference type="ARBA" id="ARBA00022568"/>
    </source>
</evidence>
<evidence type="ECO:0008006" key="13">
    <source>
        <dbReference type="Google" id="ProtNLM"/>
    </source>
</evidence>
<dbReference type="PANTHER" id="PTHR10582">
    <property type="entry name" value="TRANSIENT RECEPTOR POTENTIAL ION CHANNEL PROTEIN"/>
    <property type="match status" value="1"/>
</dbReference>
<evidence type="ECO:0000256" key="11">
    <source>
        <dbReference type="SAM" id="Phobius"/>
    </source>
</evidence>
<feature type="region of interest" description="Disordered" evidence="10">
    <location>
        <begin position="85"/>
        <end position="107"/>
    </location>
</feature>
<keyword evidence="8" id="KW-0407">Ion channel</keyword>
<evidence type="ECO:0000256" key="6">
    <source>
        <dbReference type="ARBA" id="ARBA00022837"/>
    </source>
</evidence>
<evidence type="ECO:0000256" key="10">
    <source>
        <dbReference type="SAM" id="MobiDB-lite"/>
    </source>
</evidence>
<dbReference type="Pfam" id="PF00023">
    <property type="entry name" value="Ank"/>
    <property type="match status" value="1"/>
</dbReference>
<evidence type="ECO:0000256" key="5">
    <source>
        <dbReference type="ARBA" id="ARBA00022737"/>
    </source>
</evidence>
<dbReference type="InterPro" id="IPR036770">
    <property type="entry name" value="Ankyrin_rpt-contain_sf"/>
</dbReference>
<feature type="repeat" description="ANK" evidence="9">
    <location>
        <begin position="457"/>
        <end position="489"/>
    </location>
</feature>
<reference evidence="12" key="1">
    <citation type="submission" date="2021-01" db="EMBL/GenBank/DDBJ databases">
        <authorList>
            <person name="Corre E."/>
            <person name="Pelletier E."/>
            <person name="Niang G."/>
            <person name="Scheremetjew M."/>
            <person name="Finn R."/>
            <person name="Kale V."/>
            <person name="Holt S."/>
            <person name="Cochrane G."/>
            <person name="Meng A."/>
            <person name="Brown T."/>
            <person name="Cohen L."/>
        </authorList>
    </citation>
    <scope>NUCLEOTIDE SEQUENCE</scope>
    <source>
        <strain evidence="12">CCMP1594</strain>
    </source>
</reference>
<gene>
    <name evidence="12" type="ORF">EGYM00163_LOCUS25228</name>
</gene>
<dbReference type="Pfam" id="PF12796">
    <property type="entry name" value="Ank_2"/>
    <property type="match status" value="1"/>
</dbReference>
<dbReference type="InterPro" id="IPR024862">
    <property type="entry name" value="TRPV"/>
</dbReference>
<comment type="subcellular location">
    <subcellularLocation>
        <location evidence="1">Cell membrane</location>
        <topology evidence="1">Multi-pass membrane protein</topology>
    </subcellularLocation>
</comment>
<keyword evidence="11" id="KW-0472">Membrane</keyword>
<feature type="transmembrane region" description="Helical" evidence="11">
    <location>
        <begin position="739"/>
        <end position="763"/>
    </location>
</feature>
<dbReference type="AlphaFoldDB" id="A0A7S4D2G3"/>
<keyword evidence="11" id="KW-1133">Transmembrane helix</keyword>
<keyword evidence="4" id="KW-0109">Calcium transport</keyword>
<dbReference type="GO" id="GO:0098703">
    <property type="term" value="P:calcium ion import across plasma membrane"/>
    <property type="evidence" value="ECO:0007669"/>
    <property type="project" value="TreeGrafter"/>
</dbReference>
<feature type="repeat" description="ANK" evidence="9">
    <location>
        <begin position="491"/>
        <end position="512"/>
    </location>
</feature>
<organism evidence="12">
    <name type="scientific">Eutreptiella gymnastica</name>
    <dbReference type="NCBI Taxonomy" id="73025"/>
    <lineage>
        <taxon>Eukaryota</taxon>
        <taxon>Discoba</taxon>
        <taxon>Euglenozoa</taxon>
        <taxon>Euglenida</taxon>
        <taxon>Spirocuta</taxon>
        <taxon>Euglenophyceae</taxon>
        <taxon>Eutreptiales</taxon>
        <taxon>Eutreptiaceae</taxon>
        <taxon>Eutreptiella</taxon>
    </lineage>
</organism>
<dbReference type="InterPro" id="IPR002110">
    <property type="entry name" value="Ankyrin_rpt"/>
</dbReference>
<evidence type="ECO:0000256" key="3">
    <source>
        <dbReference type="ARBA" id="ARBA00022475"/>
    </source>
</evidence>